<name>S8FRJ0_FOMSC</name>
<dbReference type="EMBL" id="KE504146">
    <property type="protein sequence ID" value="EPT00880.1"/>
    <property type="molecule type" value="Genomic_DNA"/>
</dbReference>
<dbReference type="AlphaFoldDB" id="S8FRJ0"/>
<organism evidence="1 2">
    <name type="scientific">Fomitopsis schrenkii</name>
    <name type="common">Brown rot fungus</name>
    <dbReference type="NCBI Taxonomy" id="2126942"/>
    <lineage>
        <taxon>Eukaryota</taxon>
        <taxon>Fungi</taxon>
        <taxon>Dikarya</taxon>
        <taxon>Basidiomycota</taxon>
        <taxon>Agaricomycotina</taxon>
        <taxon>Agaricomycetes</taxon>
        <taxon>Polyporales</taxon>
        <taxon>Fomitopsis</taxon>
    </lineage>
</organism>
<evidence type="ECO:0008006" key="3">
    <source>
        <dbReference type="Google" id="ProtNLM"/>
    </source>
</evidence>
<dbReference type="Proteomes" id="UP000015241">
    <property type="component" value="Unassembled WGS sequence"/>
</dbReference>
<gene>
    <name evidence="1" type="ORF">FOMPIDRAFT_1049383</name>
</gene>
<protein>
    <recommendedName>
        <fullName evidence="3">Retrotransposon Copia-like N-terminal domain-containing protein</fullName>
    </recommendedName>
</protein>
<reference evidence="1 2" key="1">
    <citation type="journal article" date="2012" name="Science">
        <title>The Paleozoic origin of enzymatic lignin decomposition reconstructed from 31 fungal genomes.</title>
        <authorList>
            <person name="Floudas D."/>
            <person name="Binder M."/>
            <person name="Riley R."/>
            <person name="Barry K."/>
            <person name="Blanchette R.A."/>
            <person name="Henrissat B."/>
            <person name="Martinez A.T."/>
            <person name="Otillar R."/>
            <person name="Spatafora J.W."/>
            <person name="Yadav J.S."/>
            <person name="Aerts A."/>
            <person name="Benoit I."/>
            <person name="Boyd A."/>
            <person name="Carlson A."/>
            <person name="Copeland A."/>
            <person name="Coutinho P.M."/>
            <person name="de Vries R.P."/>
            <person name="Ferreira P."/>
            <person name="Findley K."/>
            <person name="Foster B."/>
            <person name="Gaskell J."/>
            <person name="Glotzer D."/>
            <person name="Gorecki P."/>
            <person name="Heitman J."/>
            <person name="Hesse C."/>
            <person name="Hori C."/>
            <person name="Igarashi K."/>
            <person name="Jurgens J.A."/>
            <person name="Kallen N."/>
            <person name="Kersten P."/>
            <person name="Kohler A."/>
            <person name="Kuees U."/>
            <person name="Kumar T.K.A."/>
            <person name="Kuo A."/>
            <person name="LaButti K."/>
            <person name="Larrondo L.F."/>
            <person name="Lindquist E."/>
            <person name="Ling A."/>
            <person name="Lombard V."/>
            <person name="Lucas S."/>
            <person name="Lundell T."/>
            <person name="Martin R."/>
            <person name="McLaughlin D.J."/>
            <person name="Morgenstern I."/>
            <person name="Morin E."/>
            <person name="Murat C."/>
            <person name="Nagy L.G."/>
            <person name="Nolan M."/>
            <person name="Ohm R.A."/>
            <person name="Patyshakuliyeva A."/>
            <person name="Rokas A."/>
            <person name="Ruiz-Duenas F.J."/>
            <person name="Sabat G."/>
            <person name="Salamov A."/>
            <person name="Samejima M."/>
            <person name="Schmutz J."/>
            <person name="Slot J.C."/>
            <person name="St John F."/>
            <person name="Stenlid J."/>
            <person name="Sun H."/>
            <person name="Sun S."/>
            <person name="Syed K."/>
            <person name="Tsang A."/>
            <person name="Wiebenga A."/>
            <person name="Young D."/>
            <person name="Pisabarro A."/>
            <person name="Eastwood D.C."/>
            <person name="Martin F."/>
            <person name="Cullen D."/>
            <person name="Grigoriev I.V."/>
            <person name="Hibbett D.S."/>
        </authorList>
    </citation>
    <scope>NUCLEOTIDE SEQUENCE</scope>
    <source>
        <strain evidence="2">FP-58527</strain>
    </source>
</reference>
<dbReference type="HOGENOM" id="CLU_2158424_0_0_1"/>
<evidence type="ECO:0000313" key="1">
    <source>
        <dbReference type="EMBL" id="EPT00880.1"/>
    </source>
</evidence>
<sequence length="111" mass="12541">MAALPPVRLAEHERLSIHGWNYKTWRMKVVAILGAYGLLPQAIEPPNGNGPTKRSPYNEPQVSEQARAVILLNIEDHGAFKKKRSVRQLEELNARGIWNLLDEIYGSSCDH</sequence>
<proteinExistence type="predicted"/>
<accession>S8FRJ0</accession>
<dbReference type="InParanoid" id="S8FRJ0"/>
<keyword evidence="2" id="KW-1185">Reference proteome</keyword>
<evidence type="ECO:0000313" key="2">
    <source>
        <dbReference type="Proteomes" id="UP000015241"/>
    </source>
</evidence>